<dbReference type="PRINTS" id="PR00463">
    <property type="entry name" value="EP450I"/>
</dbReference>
<dbReference type="InterPro" id="IPR036396">
    <property type="entry name" value="Cyt_P450_sf"/>
</dbReference>
<dbReference type="AlphaFoldDB" id="A0A8F0FRY9"/>
<dbReference type="Pfam" id="PF00067">
    <property type="entry name" value="p450"/>
    <property type="match status" value="1"/>
</dbReference>
<dbReference type="PANTHER" id="PTHR24298:SF59">
    <property type="entry name" value="CYTOCHROME P450, FAMILY 705, SUBFAMILY A, POLYPEPTIDE 25-RELATED"/>
    <property type="match status" value="1"/>
</dbReference>
<dbReference type="CDD" id="cd20655">
    <property type="entry name" value="CYP93"/>
    <property type="match status" value="1"/>
</dbReference>
<keyword evidence="11 13" id="KW-0472">Membrane</keyword>
<feature type="transmembrane region" description="Helical" evidence="13">
    <location>
        <begin position="12"/>
        <end position="28"/>
    </location>
</feature>
<name>A0A8F0FRY9_ISATI</name>
<dbReference type="FunFam" id="1.10.630.10:FF:000019">
    <property type="entry name" value="Cytochrome P450 family protein"/>
    <property type="match status" value="1"/>
</dbReference>
<dbReference type="GO" id="GO:0005506">
    <property type="term" value="F:iron ion binding"/>
    <property type="evidence" value="ECO:0007669"/>
    <property type="project" value="InterPro"/>
</dbReference>
<evidence type="ECO:0000256" key="12">
    <source>
        <dbReference type="PIRSR" id="PIRSR602401-1"/>
    </source>
</evidence>
<dbReference type="GO" id="GO:0020037">
    <property type="term" value="F:heme binding"/>
    <property type="evidence" value="ECO:0007669"/>
    <property type="project" value="InterPro"/>
</dbReference>
<keyword evidence="7 13" id="KW-1133">Transmembrane helix</keyword>
<comment type="cofactor">
    <cofactor evidence="1 12">
        <name>heme</name>
        <dbReference type="ChEBI" id="CHEBI:30413"/>
    </cofactor>
</comment>
<evidence type="ECO:0000256" key="3">
    <source>
        <dbReference type="ARBA" id="ARBA00010617"/>
    </source>
</evidence>
<keyword evidence="10" id="KW-0503">Monooxygenase</keyword>
<feature type="binding site" description="axial binding residue" evidence="12">
    <location>
        <position position="453"/>
    </location>
    <ligand>
        <name>heme</name>
        <dbReference type="ChEBI" id="CHEBI:30413"/>
    </ligand>
    <ligandPart>
        <name>Fe</name>
        <dbReference type="ChEBI" id="CHEBI:18248"/>
    </ligandPart>
</feature>
<keyword evidence="9 12" id="KW-0408">Iron</keyword>
<evidence type="ECO:0000256" key="4">
    <source>
        <dbReference type="ARBA" id="ARBA00022617"/>
    </source>
</evidence>
<evidence type="ECO:0000256" key="11">
    <source>
        <dbReference type="ARBA" id="ARBA00023136"/>
    </source>
</evidence>
<dbReference type="PRINTS" id="PR00385">
    <property type="entry name" value="P450"/>
</dbReference>
<evidence type="ECO:0000256" key="2">
    <source>
        <dbReference type="ARBA" id="ARBA00004167"/>
    </source>
</evidence>
<comment type="similarity">
    <text evidence="3">Belongs to the cytochrome P450 family.</text>
</comment>
<dbReference type="InterPro" id="IPR002401">
    <property type="entry name" value="Cyt_P450_E_grp-I"/>
</dbReference>
<organism evidence="14">
    <name type="scientific">Isatis tinctoria</name>
    <name type="common">Dyer's woad</name>
    <name type="synonym">Isatis indigotica</name>
    <dbReference type="NCBI Taxonomy" id="161756"/>
    <lineage>
        <taxon>Eukaryota</taxon>
        <taxon>Viridiplantae</taxon>
        <taxon>Streptophyta</taxon>
        <taxon>Embryophyta</taxon>
        <taxon>Tracheophyta</taxon>
        <taxon>Spermatophyta</taxon>
        <taxon>Magnoliopsida</taxon>
        <taxon>eudicotyledons</taxon>
        <taxon>Gunneridae</taxon>
        <taxon>Pentapetalae</taxon>
        <taxon>rosids</taxon>
        <taxon>malvids</taxon>
        <taxon>Brassicales</taxon>
        <taxon>Brassicaceae</taxon>
        <taxon>Isatideae</taxon>
        <taxon>Isatis</taxon>
    </lineage>
</organism>
<evidence type="ECO:0000313" key="14">
    <source>
        <dbReference type="EMBL" id="QWK52280.1"/>
    </source>
</evidence>
<sequence length="519" mass="58896">MATIILDFQNCFIFIVLCLFSLFSYRFFFKKPKDVPPGYDLPPSPPSLPFIGHLHLLLSVQPYKSFQKLFSTYGPLLYLRVFNAPFLLVSSASVAYEMYKTHDVNLVSHGTLGIDESLLSGSSSFVMAPYGPYWKFLKKLMVTKMLGPQALERSRGIRAKELARFHAILLHKAKNNESVEIGLEAMKLTNNIICRISMGTTFSEENGEAERLRGLVTESFSLVKKIVLRVILRKPLEKLGISPFKKEIMGVSQRFDDLLEKILREHEEKLDEHQGTDMMDALLTAYQDTNAEYRITRNQMKAFLVDLLTAGTDTTAQAMQWTMAEILNNRNILERLREEMESVDGKTRLVQETDLPNLPFLQAVVKEGLRLHPPIPLLPRVFEEGCKIRGFYVPAETPVLVNAYAVMRDPEYWERPCEFLPERFLAPLRSGQEDERKEQALKFLPFAGGRRACPASNLAQTSIVTAIGTMVQGFDWIVEGDKVHLEEGSGLMTMSMARPLMCTPVARSQYFTTDLQDGT</sequence>
<keyword evidence="8" id="KW-0560">Oxidoreductase</keyword>
<dbReference type="GO" id="GO:0016020">
    <property type="term" value="C:membrane"/>
    <property type="evidence" value="ECO:0007669"/>
    <property type="project" value="UniProtKB-SubCell"/>
</dbReference>
<evidence type="ECO:0000256" key="13">
    <source>
        <dbReference type="SAM" id="Phobius"/>
    </source>
</evidence>
<evidence type="ECO:0000256" key="1">
    <source>
        <dbReference type="ARBA" id="ARBA00001971"/>
    </source>
</evidence>
<evidence type="ECO:0000256" key="7">
    <source>
        <dbReference type="ARBA" id="ARBA00022989"/>
    </source>
</evidence>
<dbReference type="Gene3D" id="1.10.630.10">
    <property type="entry name" value="Cytochrome P450"/>
    <property type="match status" value="1"/>
</dbReference>
<dbReference type="InterPro" id="IPR001128">
    <property type="entry name" value="Cyt_P450"/>
</dbReference>
<evidence type="ECO:0000256" key="10">
    <source>
        <dbReference type="ARBA" id="ARBA00023033"/>
    </source>
</evidence>
<dbReference type="EMBL" id="MT145726">
    <property type="protein sequence ID" value="QWK52280.1"/>
    <property type="molecule type" value="Genomic_DNA"/>
</dbReference>
<dbReference type="SUPFAM" id="SSF48264">
    <property type="entry name" value="Cytochrome P450"/>
    <property type="match status" value="1"/>
</dbReference>
<reference evidence="14" key="1">
    <citation type="submission" date="2020-03" db="EMBL/GenBank/DDBJ databases">
        <title>An insight into accumulation patterns and metabolic pathway genes of glucosinolates in Isatis indigotica.</title>
        <authorList>
            <person name="Zhang T."/>
            <person name="Hu X."/>
            <person name="Yang S."/>
        </authorList>
    </citation>
    <scope>NUCLEOTIDE SEQUENCE</scope>
</reference>
<keyword evidence="5 13" id="KW-0812">Transmembrane</keyword>
<keyword evidence="6 12" id="KW-0479">Metal-binding</keyword>
<accession>A0A8F0FRY9</accession>
<comment type="subcellular location">
    <subcellularLocation>
        <location evidence="2">Membrane</location>
        <topology evidence="2">Single-pass membrane protein</topology>
    </subcellularLocation>
</comment>
<evidence type="ECO:0000256" key="5">
    <source>
        <dbReference type="ARBA" id="ARBA00022692"/>
    </source>
</evidence>
<evidence type="ECO:0000256" key="8">
    <source>
        <dbReference type="ARBA" id="ARBA00023002"/>
    </source>
</evidence>
<protein>
    <submittedName>
        <fullName evidence="14">Cytochrome P450 705A36</fullName>
    </submittedName>
</protein>
<keyword evidence="4 12" id="KW-0349">Heme</keyword>
<proteinExistence type="inferred from homology"/>
<dbReference type="PANTHER" id="PTHR24298">
    <property type="entry name" value="FLAVONOID 3'-MONOOXYGENASE-RELATED"/>
    <property type="match status" value="1"/>
</dbReference>
<evidence type="ECO:0000256" key="6">
    <source>
        <dbReference type="ARBA" id="ARBA00022723"/>
    </source>
</evidence>
<evidence type="ECO:0000256" key="9">
    <source>
        <dbReference type="ARBA" id="ARBA00023004"/>
    </source>
</evidence>
<dbReference type="InterPro" id="IPR051103">
    <property type="entry name" value="Plant_metabolite_P450s"/>
</dbReference>
<dbReference type="GO" id="GO:0016709">
    <property type="term" value="F:oxidoreductase activity, acting on paired donors, with incorporation or reduction of molecular oxygen, NAD(P)H as one donor, and incorporation of one atom of oxygen"/>
    <property type="evidence" value="ECO:0007669"/>
    <property type="project" value="TreeGrafter"/>
</dbReference>
<gene>
    <name evidence="14" type="primary">CYP705A36</name>
</gene>